<dbReference type="CDD" id="cd06222">
    <property type="entry name" value="RNase_H_like"/>
    <property type="match status" value="1"/>
</dbReference>
<dbReference type="PANTHER" id="PTHR47723:SF19">
    <property type="entry name" value="POLYNUCLEOTIDYL TRANSFERASE, RIBONUCLEASE H-LIKE SUPERFAMILY PROTEIN"/>
    <property type="match status" value="1"/>
</dbReference>
<gene>
    <name evidence="1" type="ORF">Scaly_2376400</name>
</gene>
<dbReference type="AlphaFoldDB" id="A0AAW2LZ22"/>
<dbReference type="InterPro" id="IPR044730">
    <property type="entry name" value="RNase_H-like_dom_plant"/>
</dbReference>
<dbReference type="GO" id="GO:0003676">
    <property type="term" value="F:nucleic acid binding"/>
    <property type="evidence" value="ECO:0007669"/>
    <property type="project" value="InterPro"/>
</dbReference>
<comment type="caution">
    <text evidence="1">The sequence shown here is derived from an EMBL/GenBank/DDBJ whole genome shotgun (WGS) entry which is preliminary data.</text>
</comment>
<proteinExistence type="predicted"/>
<dbReference type="PANTHER" id="PTHR47723">
    <property type="entry name" value="OS05G0353850 PROTEIN"/>
    <property type="match status" value="1"/>
</dbReference>
<reference evidence="1" key="2">
    <citation type="journal article" date="2024" name="Plant">
        <title>Genomic evolution and insights into agronomic trait innovations of Sesamum species.</title>
        <authorList>
            <person name="Miao H."/>
            <person name="Wang L."/>
            <person name="Qu L."/>
            <person name="Liu H."/>
            <person name="Sun Y."/>
            <person name="Le M."/>
            <person name="Wang Q."/>
            <person name="Wei S."/>
            <person name="Zheng Y."/>
            <person name="Lin W."/>
            <person name="Duan Y."/>
            <person name="Cao H."/>
            <person name="Xiong S."/>
            <person name="Wang X."/>
            <person name="Wei L."/>
            <person name="Li C."/>
            <person name="Ma Q."/>
            <person name="Ju M."/>
            <person name="Zhao R."/>
            <person name="Li G."/>
            <person name="Mu C."/>
            <person name="Tian Q."/>
            <person name="Mei H."/>
            <person name="Zhang T."/>
            <person name="Gao T."/>
            <person name="Zhang H."/>
        </authorList>
    </citation>
    <scope>NUCLEOTIDE SEQUENCE</scope>
    <source>
        <strain evidence="1">KEN8</strain>
    </source>
</reference>
<dbReference type="InterPro" id="IPR053151">
    <property type="entry name" value="RNase_H-like"/>
</dbReference>
<dbReference type="InterPro" id="IPR036397">
    <property type="entry name" value="RNaseH_sf"/>
</dbReference>
<dbReference type="EMBL" id="JACGWM010000015">
    <property type="protein sequence ID" value="KAL0324093.1"/>
    <property type="molecule type" value="Genomic_DNA"/>
</dbReference>
<dbReference type="SUPFAM" id="SSF53098">
    <property type="entry name" value="Ribonuclease H-like"/>
    <property type="match status" value="1"/>
</dbReference>
<protein>
    <submittedName>
        <fullName evidence="1">Uncharacterized protein</fullName>
    </submittedName>
</protein>
<sequence>MFPDLGWVKLNTDSASKGNPSDTGAGGLFGDHMGTLMIVFSEYLGIKTNVKVELPALLRCLELDVDMGTTSYLREAGNSKLKIPRTEHSDMLDSQPKGDHAAWNRLQQLSKLHATCPRYMQYLILIGMKFMPVCF</sequence>
<dbReference type="InterPro" id="IPR012337">
    <property type="entry name" value="RNaseH-like_sf"/>
</dbReference>
<name>A0AAW2LZ22_9LAMI</name>
<accession>A0AAW2LZ22</accession>
<reference evidence="1" key="1">
    <citation type="submission" date="2020-06" db="EMBL/GenBank/DDBJ databases">
        <authorList>
            <person name="Li T."/>
            <person name="Hu X."/>
            <person name="Zhang T."/>
            <person name="Song X."/>
            <person name="Zhang H."/>
            <person name="Dai N."/>
            <person name="Sheng W."/>
            <person name="Hou X."/>
            <person name="Wei L."/>
        </authorList>
    </citation>
    <scope>NUCLEOTIDE SEQUENCE</scope>
    <source>
        <strain evidence="1">KEN8</strain>
        <tissue evidence="1">Leaf</tissue>
    </source>
</reference>
<organism evidence="1">
    <name type="scientific">Sesamum calycinum</name>
    <dbReference type="NCBI Taxonomy" id="2727403"/>
    <lineage>
        <taxon>Eukaryota</taxon>
        <taxon>Viridiplantae</taxon>
        <taxon>Streptophyta</taxon>
        <taxon>Embryophyta</taxon>
        <taxon>Tracheophyta</taxon>
        <taxon>Spermatophyta</taxon>
        <taxon>Magnoliopsida</taxon>
        <taxon>eudicotyledons</taxon>
        <taxon>Gunneridae</taxon>
        <taxon>Pentapetalae</taxon>
        <taxon>asterids</taxon>
        <taxon>lamiids</taxon>
        <taxon>Lamiales</taxon>
        <taxon>Pedaliaceae</taxon>
        <taxon>Sesamum</taxon>
    </lineage>
</organism>
<dbReference type="Gene3D" id="3.30.420.10">
    <property type="entry name" value="Ribonuclease H-like superfamily/Ribonuclease H"/>
    <property type="match status" value="1"/>
</dbReference>
<evidence type="ECO:0000313" key="1">
    <source>
        <dbReference type="EMBL" id="KAL0324093.1"/>
    </source>
</evidence>